<keyword evidence="1" id="KW-0812">Transmembrane</keyword>
<dbReference type="AlphaFoldDB" id="A0A0F5QHL5"/>
<dbReference type="PATRIC" id="fig|1293439.3.peg.518"/>
<keyword evidence="1" id="KW-1133">Transmembrane helix</keyword>
<keyword evidence="3" id="KW-1185">Reference proteome</keyword>
<protein>
    <submittedName>
        <fullName evidence="2">Uncharacterized protein</fullName>
    </submittedName>
</protein>
<sequence length="68" mass="7608">MRREQIPTDTYTLVGLGVAAVVVLWLVFSVLKKVFGLVLLAAILGAGFMLWHNPEMLHWAMSLVDGRR</sequence>
<dbReference type="Proteomes" id="UP000033411">
    <property type="component" value="Unassembled WGS sequence"/>
</dbReference>
<feature type="transmembrane region" description="Helical" evidence="1">
    <location>
        <begin position="12"/>
        <end position="28"/>
    </location>
</feature>
<gene>
    <name evidence="2" type="ORF">WH87_04785</name>
</gene>
<evidence type="ECO:0000313" key="2">
    <source>
        <dbReference type="EMBL" id="KKC39514.1"/>
    </source>
</evidence>
<dbReference type="EMBL" id="LANJ01000011">
    <property type="protein sequence ID" value="KKC39514.1"/>
    <property type="molecule type" value="Genomic_DNA"/>
</dbReference>
<evidence type="ECO:0000313" key="3">
    <source>
        <dbReference type="Proteomes" id="UP000033411"/>
    </source>
</evidence>
<proteinExistence type="predicted"/>
<evidence type="ECO:0000256" key="1">
    <source>
        <dbReference type="SAM" id="Phobius"/>
    </source>
</evidence>
<dbReference type="RefSeq" id="WP_046138259.1">
    <property type="nucleotide sequence ID" value="NZ_LANJ01000011.1"/>
</dbReference>
<feature type="transmembrane region" description="Helical" evidence="1">
    <location>
        <begin position="34"/>
        <end position="51"/>
    </location>
</feature>
<keyword evidence="1" id="KW-0472">Membrane</keyword>
<accession>A0A0F5QHL5</accession>
<comment type="caution">
    <text evidence="2">The sequence shown here is derived from an EMBL/GenBank/DDBJ whole genome shotgun (WGS) entry which is preliminary data.</text>
</comment>
<organism evidence="2 3">
    <name type="scientific">Devosia epidermidihirudinis</name>
    <dbReference type="NCBI Taxonomy" id="1293439"/>
    <lineage>
        <taxon>Bacteria</taxon>
        <taxon>Pseudomonadati</taxon>
        <taxon>Pseudomonadota</taxon>
        <taxon>Alphaproteobacteria</taxon>
        <taxon>Hyphomicrobiales</taxon>
        <taxon>Devosiaceae</taxon>
        <taxon>Devosia</taxon>
    </lineage>
</organism>
<reference evidence="2 3" key="1">
    <citation type="submission" date="2015-03" db="EMBL/GenBank/DDBJ databases">
        <authorList>
            <person name="Lepp D."/>
            <person name="Hassan Y.I."/>
            <person name="Li X.-Z."/>
            <person name="Zhou T."/>
        </authorList>
    </citation>
    <scope>NUCLEOTIDE SEQUENCE [LARGE SCALE GENOMIC DNA]</scope>
    <source>
        <strain evidence="2 3">E84</strain>
    </source>
</reference>
<name>A0A0F5QHL5_9HYPH</name>